<keyword evidence="4" id="KW-1185">Reference proteome</keyword>
<proteinExistence type="predicted"/>
<dbReference type="EMBL" id="JAFCMP010000114">
    <property type="protein sequence ID" value="KAG5186018.1"/>
    <property type="molecule type" value="Genomic_DNA"/>
</dbReference>
<reference evidence="3" key="1">
    <citation type="submission" date="2021-02" db="EMBL/GenBank/DDBJ databases">
        <title>First Annotated Genome of the Yellow-green Alga Tribonema minus.</title>
        <authorList>
            <person name="Mahan K.M."/>
        </authorList>
    </citation>
    <scope>NUCLEOTIDE SEQUENCE</scope>
    <source>
        <strain evidence="3">UTEX B ZZ1240</strain>
    </source>
</reference>
<dbReference type="Gene3D" id="1.10.246.20">
    <property type="entry name" value="Coactivator CBP, KIX domain"/>
    <property type="match status" value="1"/>
</dbReference>
<protein>
    <submittedName>
        <fullName evidence="3">Uncharacterized protein</fullName>
    </submittedName>
</protein>
<sequence length="169" mass="19421">MQPIGIQPAAQQQQEQQAAMQQQQAQRAQRQRAAMQQQQQTQQQEQAAMQAATQQHQQQMQRQRAAMQQQAAVAATVLQAGILDVHVVDGWRSNADIPLRRTIMVKIADLFLQHQRNATSKWLNHVLHVVKKMEHSLYRSAESRTAYADISTLWERVRAKALRVTRQVQ</sequence>
<accession>A0A835ZBR5</accession>
<gene>
    <name evidence="3" type="ORF">JKP88DRAFT_236201</name>
</gene>
<name>A0A835ZBR5_9STRA</name>
<evidence type="ECO:0000313" key="3">
    <source>
        <dbReference type="EMBL" id="KAG5186018.1"/>
    </source>
</evidence>
<comment type="caution">
    <text evidence="3">The sequence shown here is derived from an EMBL/GenBank/DDBJ whole genome shotgun (WGS) entry which is preliminary data.</text>
</comment>
<dbReference type="AlphaFoldDB" id="A0A835ZBR5"/>
<feature type="compositionally biased region" description="Low complexity" evidence="2">
    <location>
        <begin position="9"/>
        <end position="42"/>
    </location>
</feature>
<evidence type="ECO:0000256" key="2">
    <source>
        <dbReference type="SAM" id="MobiDB-lite"/>
    </source>
</evidence>
<evidence type="ECO:0000256" key="1">
    <source>
        <dbReference type="ARBA" id="ARBA00023242"/>
    </source>
</evidence>
<dbReference type="GO" id="GO:0006355">
    <property type="term" value="P:regulation of DNA-templated transcription"/>
    <property type="evidence" value="ECO:0007669"/>
    <property type="project" value="InterPro"/>
</dbReference>
<evidence type="ECO:0000313" key="4">
    <source>
        <dbReference type="Proteomes" id="UP000664859"/>
    </source>
</evidence>
<feature type="region of interest" description="Disordered" evidence="2">
    <location>
        <begin position="1"/>
        <end position="42"/>
    </location>
</feature>
<organism evidence="3 4">
    <name type="scientific">Tribonema minus</name>
    <dbReference type="NCBI Taxonomy" id="303371"/>
    <lineage>
        <taxon>Eukaryota</taxon>
        <taxon>Sar</taxon>
        <taxon>Stramenopiles</taxon>
        <taxon>Ochrophyta</taxon>
        <taxon>PX clade</taxon>
        <taxon>Xanthophyceae</taxon>
        <taxon>Tribonematales</taxon>
        <taxon>Tribonemataceae</taxon>
        <taxon>Tribonema</taxon>
    </lineage>
</organism>
<dbReference type="InterPro" id="IPR036529">
    <property type="entry name" value="KIX_dom_sf"/>
</dbReference>
<dbReference type="GO" id="GO:0003712">
    <property type="term" value="F:transcription coregulator activity"/>
    <property type="evidence" value="ECO:0007669"/>
    <property type="project" value="InterPro"/>
</dbReference>
<keyword evidence="1" id="KW-0539">Nucleus</keyword>
<dbReference type="Proteomes" id="UP000664859">
    <property type="component" value="Unassembled WGS sequence"/>
</dbReference>